<dbReference type="Proteomes" id="UP001189624">
    <property type="component" value="Chromosome 3"/>
</dbReference>
<accession>A0AA86VK30</accession>
<name>A0AA86VK30_9FABA</name>
<dbReference type="PANTHER" id="PTHR12790:SF0">
    <property type="entry name" value="RNA POLYMERASE I-SPECIFIC TRANSCRIPTION INITIATION FACTOR RRN3-RELATED"/>
    <property type="match status" value="1"/>
</dbReference>
<protein>
    <submittedName>
        <fullName evidence="2">Uncharacterized protein</fullName>
    </submittedName>
</protein>
<dbReference type="AlphaFoldDB" id="A0AA86VK30"/>
<evidence type="ECO:0000313" key="2">
    <source>
        <dbReference type="EMBL" id="CAJ1942179.1"/>
    </source>
</evidence>
<dbReference type="Gramene" id="rna-AYBTSS11_LOCUS10705">
    <property type="protein sequence ID" value="CAJ1942179.1"/>
    <property type="gene ID" value="gene-AYBTSS11_LOCUS10705"/>
</dbReference>
<comment type="similarity">
    <text evidence="1">Belongs to the RRN3 family.</text>
</comment>
<dbReference type="InterPro" id="IPR007991">
    <property type="entry name" value="RNA_pol_I_trans_ini_fac_RRN3"/>
</dbReference>
<dbReference type="GO" id="GO:0005634">
    <property type="term" value="C:nucleus"/>
    <property type="evidence" value="ECO:0007669"/>
    <property type="project" value="TreeGrafter"/>
</dbReference>
<evidence type="ECO:0000313" key="3">
    <source>
        <dbReference type="Proteomes" id="UP001189624"/>
    </source>
</evidence>
<dbReference type="Pfam" id="PF05327">
    <property type="entry name" value="RRN3"/>
    <property type="match status" value="1"/>
</dbReference>
<sequence>MASARAIPSISLDNRTTVTLGAHSITKPLEKNMIDDAISIGRLPNTSETVPENIVTTVPVRNAVDMISPSSVGSSGTVKKGKKRIQVWEGDRENYEELVDYLHPKKNLNPDEVALLVTTLKALSGAVSYIDYVHHESLLFAVSRMSFWNFGTEVMDALQELIVSLMLVKHSVPPFYLLDSVKQENGIERKSKALSGVHAALKEIADLVPRVR</sequence>
<reference evidence="2" key="1">
    <citation type="submission" date="2023-10" db="EMBL/GenBank/DDBJ databases">
        <authorList>
            <person name="Domelevo Entfellner J.-B."/>
        </authorList>
    </citation>
    <scope>NUCLEOTIDE SEQUENCE</scope>
</reference>
<gene>
    <name evidence="2" type="ORF">AYBTSS11_LOCUS10705</name>
</gene>
<organism evidence="2 3">
    <name type="scientific">Sphenostylis stenocarpa</name>
    <dbReference type="NCBI Taxonomy" id="92480"/>
    <lineage>
        <taxon>Eukaryota</taxon>
        <taxon>Viridiplantae</taxon>
        <taxon>Streptophyta</taxon>
        <taxon>Embryophyta</taxon>
        <taxon>Tracheophyta</taxon>
        <taxon>Spermatophyta</taxon>
        <taxon>Magnoliopsida</taxon>
        <taxon>eudicotyledons</taxon>
        <taxon>Gunneridae</taxon>
        <taxon>Pentapetalae</taxon>
        <taxon>rosids</taxon>
        <taxon>fabids</taxon>
        <taxon>Fabales</taxon>
        <taxon>Fabaceae</taxon>
        <taxon>Papilionoideae</taxon>
        <taxon>50 kb inversion clade</taxon>
        <taxon>NPAAA clade</taxon>
        <taxon>indigoferoid/millettioid clade</taxon>
        <taxon>Phaseoleae</taxon>
        <taxon>Sphenostylis</taxon>
    </lineage>
</organism>
<proteinExistence type="inferred from homology"/>
<dbReference type="PANTHER" id="PTHR12790">
    <property type="entry name" value="TRANSCRIPTION INITIATION FACTOR IA RRN3"/>
    <property type="match status" value="1"/>
</dbReference>
<dbReference type="GO" id="GO:0001042">
    <property type="term" value="F:RNA polymerase I core binding"/>
    <property type="evidence" value="ECO:0007669"/>
    <property type="project" value="TreeGrafter"/>
</dbReference>
<dbReference type="GO" id="GO:0001181">
    <property type="term" value="F:RNA polymerase I general transcription initiation factor activity"/>
    <property type="evidence" value="ECO:0007669"/>
    <property type="project" value="InterPro"/>
</dbReference>
<keyword evidence="3" id="KW-1185">Reference proteome</keyword>
<dbReference type="EMBL" id="OY731400">
    <property type="protein sequence ID" value="CAJ1942179.1"/>
    <property type="molecule type" value="Genomic_DNA"/>
</dbReference>
<evidence type="ECO:0000256" key="1">
    <source>
        <dbReference type="ARBA" id="ARBA00010098"/>
    </source>
</evidence>
<dbReference type="GO" id="GO:0006361">
    <property type="term" value="P:transcription initiation at RNA polymerase I promoter"/>
    <property type="evidence" value="ECO:0007669"/>
    <property type="project" value="InterPro"/>
</dbReference>